<dbReference type="Gene3D" id="3.40.30.10">
    <property type="entry name" value="Glutaredoxin"/>
    <property type="match status" value="1"/>
</dbReference>
<dbReference type="InterPro" id="IPR012336">
    <property type="entry name" value="Thioredoxin-like_fold"/>
</dbReference>
<keyword evidence="4" id="KW-1185">Reference proteome</keyword>
<feature type="signal peptide" evidence="1">
    <location>
        <begin position="1"/>
        <end position="24"/>
    </location>
</feature>
<reference evidence="3 4" key="1">
    <citation type="submission" date="2023-02" db="EMBL/GenBank/DDBJ databases">
        <title>Genome sequence of Sphingomonas naphthae.</title>
        <authorList>
            <person name="Kim S."/>
            <person name="Heo J."/>
            <person name="Kwon S.-W."/>
        </authorList>
    </citation>
    <scope>NUCLEOTIDE SEQUENCE [LARGE SCALE GENOMIC DNA]</scope>
    <source>
        <strain evidence="3 4">KACC 18716</strain>
    </source>
</reference>
<dbReference type="PROSITE" id="PS51257">
    <property type="entry name" value="PROKAR_LIPOPROTEIN"/>
    <property type="match status" value="1"/>
</dbReference>
<keyword evidence="1" id="KW-0732">Signal</keyword>
<dbReference type="Gene3D" id="1.10.40.110">
    <property type="match status" value="1"/>
</dbReference>
<name>A0ABY7TSY0_9SPHN</name>
<accession>A0ABY7TSY0</accession>
<sequence length="248" mass="26393">MTRSRIVAPLFLAFLALAACGKKAEEGGVVAPTQPVAAVPPPAGSDWTETVAKTPEGGFRLGNPNAPVKLVEYGAFSCPHCRDFTAEAAEPLRADFIKSGKVSYEFRPFFLGPLDVPASLLTQCQGPAPYFKMAEQLFAAQEEWVGKVVALSREEQAKIQALPMAAQPAAFSKAMDLDGFFRQRGLPQAKIDACLADKTALADLTALQTRATEQDKVTGTPSFFINGAFVSGVTWPELAAKLRTATGG</sequence>
<evidence type="ECO:0000313" key="3">
    <source>
        <dbReference type="EMBL" id="WCT75329.1"/>
    </source>
</evidence>
<feature type="chain" id="PRO_5045662188" evidence="1">
    <location>
        <begin position="25"/>
        <end position="248"/>
    </location>
</feature>
<evidence type="ECO:0000313" key="4">
    <source>
        <dbReference type="Proteomes" id="UP001220395"/>
    </source>
</evidence>
<dbReference type="Proteomes" id="UP001220395">
    <property type="component" value="Chromosome"/>
</dbReference>
<dbReference type="SUPFAM" id="SSF52833">
    <property type="entry name" value="Thioredoxin-like"/>
    <property type="match status" value="1"/>
</dbReference>
<proteinExistence type="predicted"/>
<dbReference type="InterPro" id="IPR036249">
    <property type="entry name" value="Thioredoxin-like_sf"/>
</dbReference>
<organism evidence="3 4">
    <name type="scientific">Sphingomonas naphthae</name>
    <dbReference type="NCBI Taxonomy" id="1813468"/>
    <lineage>
        <taxon>Bacteria</taxon>
        <taxon>Pseudomonadati</taxon>
        <taxon>Pseudomonadota</taxon>
        <taxon>Alphaproteobacteria</taxon>
        <taxon>Sphingomonadales</taxon>
        <taxon>Sphingomonadaceae</taxon>
        <taxon>Sphingomonas</taxon>
    </lineage>
</organism>
<evidence type="ECO:0000256" key="1">
    <source>
        <dbReference type="SAM" id="SignalP"/>
    </source>
</evidence>
<gene>
    <name evidence="3" type="ORF">PQ455_08960</name>
</gene>
<dbReference type="RefSeq" id="WP_273691106.1">
    <property type="nucleotide sequence ID" value="NZ_CP117411.1"/>
</dbReference>
<evidence type="ECO:0000259" key="2">
    <source>
        <dbReference type="Pfam" id="PF13462"/>
    </source>
</evidence>
<feature type="domain" description="Thioredoxin-like fold" evidence="2">
    <location>
        <begin position="57"/>
        <end position="237"/>
    </location>
</feature>
<dbReference type="EMBL" id="CP117411">
    <property type="protein sequence ID" value="WCT75329.1"/>
    <property type="molecule type" value="Genomic_DNA"/>
</dbReference>
<protein>
    <submittedName>
        <fullName evidence="3">Thioredoxin domain-containing protein</fullName>
    </submittedName>
</protein>
<dbReference type="Pfam" id="PF13462">
    <property type="entry name" value="Thioredoxin_4"/>
    <property type="match status" value="1"/>
</dbReference>